<proteinExistence type="predicted"/>
<evidence type="ECO:0008006" key="4">
    <source>
        <dbReference type="Google" id="ProtNLM"/>
    </source>
</evidence>
<protein>
    <recommendedName>
        <fullName evidence="4">ADP-ribosylation factor-like protein 6-interacting protein 6</fullName>
    </recommendedName>
</protein>
<dbReference type="OrthoDB" id="10070125at2759"/>
<keyword evidence="3" id="KW-1185">Reference proteome</keyword>
<name>A0A9N9SPT6_DIABA</name>
<keyword evidence="1" id="KW-0812">Transmembrane</keyword>
<evidence type="ECO:0000313" key="2">
    <source>
        <dbReference type="EMBL" id="CAG9826942.1"/>
    </source>
</evidence>
<dbReference type="Proteomes" id="UP001153709">
    <property type="component" value="Chromosome 1"/>
</dbReference>
<feature type="transmembrane region" description="Helical" evidence="1">
    <location>
        <begin position="91"/>
        <end position="111"/>
    </location>
</feature>
<reference evidence="2" key="1">
    <citation type="submission" date="2022-01" db="EMBL/GenBank/DDBJ databases">
        <authorList>
            <person name="King R."/>
        </authorList>
    </citation>
    <scope>NUCLEOTIDE SEQUENCE</scope>
</reference>
<dbReference type="Pfam" id="PF15062">
    <property type="entry name" value="ARL6IP6"/>
    <property type="match status" value="1"/>
</dbReference>
<organism evidence="2 3">
    <name type="scientific">Diabrotica balteata</name>
    <name type="common">Banded cucumber beetle</name>
    <dbReference type="NCBI Taxonomy" id="107213"/>
    <lineage>
        <taxon>Eukaryota</taxon>
        <taxon>Metazoa</taxon>
        <taxon>Ecdysozoa</taxon>
        <taxon>Arthropoda</taxon>
        <taxon>Hexapoda</taxon>
        <taxon>Insecta</taxon>
        <taxon>Pterygota</taxon>
        <taxon>Neoptera</taxon>
        <taxon>Endopterygota</taxon>
        <taxon>Coleoptera</taxon>
        <taxon>Polyphaga</taxon>
        <taxon>Cucujiformia</taxon>
        <taxon>Chrysomeloidea</taxon>
        <taxon>Chrysomelidae</taxon>
        <taxon>Galerucinae</taxon>
        <taxon>Diabroticina</taxon>
        <taxon>Diabroticites</taxon>
        <taxon>Diabrotica</taxon>
    </lineage>
</organism>
<dbReference type="PANTHER" id="PTHR28640:SF1">
    <property type="entry name" value="ADP-RIBOSYLATION FACTOR-LIKE PROTEIN 6-INTERACTING PROTEIN 6"/>
    <property type="match status" value="1"/>
</dbReference>
<evidence type="ECO:0000256" key="1">
    <source>
        <dbReference type="SAM" id="Phobius"/>
    </source>
</evidence>
<keyword evidence="1" id="KW-1133">Transmembrane helix</keyword>
<feature type="transmembrane region" description="Helical" evidence="1">
    <location>
        <begin position="31"/>
        <end position="49"/>
    </location>
</feature>
<evidence type="ECO:0000313" key="3">
    <source>
        <dbReference type="Proteomes" id="UP001153709"/>
    </source>
</evidence>
<dbReference type="AlphaFoldDB" id="A0A9N9SPT6"/>
<keyword evidence="1" id="KW-0472">Membrane</keyword>
<dbReference type="EMBL" id="OU898276">
    <property type="protein sequence ID" value="CAG9826942.1"/>
    <property type="molecule type" value="Genomic_DNA"/>
</dbReference>
<dbReference type="PANTHER" id="PTHR28640">
    <property type="entry name" value="ADP-RIBOSYLATION FACTOR-LIKE PROTEIN 6-INTERACTING PROTEIN 6"/>
    <property type="match status" value="1"/>
</dbReference>
<accession>A0A9N9SPT6</accession>
<dbReference type="InterPro" id="IPR029383">
    <property type="entry name" value="ARL6IP6"/>
</dbReference>
<sequence>MSRPRYNVRFSISPDKVNSKEEQTVWTEWKVAVYGLVISLIIIVVKFFTNYGNQLEKTFIEDKLIYYKVWSEDGQEMFTTTWKHAAKYSNIWLPIVCGILSSYFTWVMVYLDSNEPGVQPPSPFSPKKYKEQSGHTFHLSYVFAIIIGFLVSGYMFMRGVSIVY</sequence>
<feature type="transmembrane region" description="Helical" evidence="1">
    <location>
        <begin position="138"/>
        <end position="157"/>
    </location>
</feature>
<gene>
    <name evidence="2" type="ORF">DIABBA_LOCUS1015</name>
</gene>